<gene>
    <name evidence="2" type="ORF">MAMC_01931</name>
</gene>
<comment type="caution">
    <text evidence="2">The sequence shown here is derived from an EMBL/GenBank/DDBJ whole genome shotgun (WGS) entry which is preliminary data.</text>
</comment>
<evidence type="ECO:0000313" key="2">
    <source>
        <dbReference type="EMBL" id="VVM07980.1"/>
    </source>
</evidence>
<feature type="transmembrane region" description="Helical" evidence="1">
    <location>
        <begin position="21"/>
        <end position="39"/>
    </location>
</feature>
<feature type="transmembrane region" description="Helical" evidence="1">
    <location>
        <begin position="153"/>
        <end position="182"/>
    </location>
</feature>
<feature type="transmembrane region" description="Helical" evidence="1">
    <location>
        <begin position="114"/>
        <end position="133"/>
    </location>
</feature>
<name>A0A5E6MFG7_9BACT</name>
<dbReference type="Pfam" id="PF07399">
    <property type="entry name" value="Na_H_antiport_3"/>
    <property type="match status" value="1"/>
</dbReference>
<organism evidence="2 3">
    <name type="scientific">Methylacidimicrobium cyclopophantes</name>
    <dbReference type="NCBI Taxonomy" id="1041766"/>
    <lineage>
        <taxon>Bacteria</taxon>
        <taxon>Pseudomonadati</taxon>
        <taxon>Verrucomicrobiota</taxon>
        <taxon>Methylacidimicrobium</taxon>
    </lineage>
</organism>
<feature type="transmembrane region" description="Helical" evidence="1">
    <location>
        <begin position="433"/>
        <end position="453"/>
    </location>
</feature>
<dbReference type="EMBL" id="CABFUZ020000216">
    <property type="protein sequence ID" value="VVM07980.1"/>
    <property type="molecule type" value="Genomic_DNA"/>
</dbReference>
<dbReference type="AlphaFoldDB" id="A0A5E6MFG7"/>
<keyword evidence="3" id="KW-1185">Reference proteome</keyword>
<dbReference type="InterPro" id="IPR009978">
    <property type="entry name" value="Na_H_antiport_3"/>
</dbReference>
<sequence>MVTDRFSLSQLLRQAVGEDPLRLVEAAIFLLAIVHTFLAPSLHRLGNRRAERARRLVAECNPLAARQKMIAELLLLLGEIEVVFGLWVIPLFWIVVFFRGWSGAIERLGLSRDFAEAIFVVAVMTVASSRPILLFLDDLLLRVAALGRGSVAAWWFVLLTLGALAGSIITEAGAMTTTALLLGKRFFPLGPRPALSYATVGLLFTNVSIGGCLTHFAAPPVVLAARAWGWGSGYMVFHFGGKAAAATLLGSLIYLVVFRKEFHRLEALRRRISAEESSPERAPRWITGVHLLFLAWIVATAETPVLCVGGLLFFLGFLRVTGPFQDEVSLRQAVLVGFFLAGLELLGSRQSWWINPLLERLDETTLLLSAAAITAFNDNALVTYLASLVPGLEESAKQAVMAGAISTGGLTVIANAPNPAGQALLSRFFPEGISPLGLAAGALLPTGIALLLLRP</sequence>
<keyword evidence="1" id="KW-0472">Membrane</keyword>
<evidence type="ECO:0000256" key="1">
    <source>
        <dbReference type="SAM" id="Phobius"/>
    </source>
</evidence>
<keyword evidence="1" id="KW-0812">Transmembrane</keyword>
<feature type="transmembrane region" description="Helical" evidence="1">
    <location>
        <begin position="236"/>
        <end position="257"/>
    </location>
</feature>
<dbReference type="Proteomes" id="UP000381693">
    <property type="component" value="Unassembled WGS sequence"/>
</dbReference>
<evidence type="ECO:0000313" key="3">
    <source>
        <dbReference type="Proteomes" id="UP000381693"/>
    </source>
</evidence>
<feature type="transmembrane region" description="Helical" evidence="1">
    <location>
        <begin position="194"/>
        <end position="216"/>
    </location>
</feature>
<keyword evidence="1" id="KW-1133">Transmembrane helix</keyword>
<feature type="transmembrane region" description="Helical" evidence="1">
    <location>
        <begin position="329"/>
        <end position="346"/>
    </location>
</feature>
<feature type="transmembrane region" description="Helical" evidence="1">
    <location>
        <begin position="291"/>
        <end position="317"/>
    </location>
</feature>
<reference evidence="2" key="1">
    <citation type="submission" date="2019-09" db="EMBL/GenBank/DDBJ databases">
        <authorList>
            <person name="Cremers G."/>
        </authorList>
    </citation>
    <scope>NUCLEOTIDE SEQUENCE [LARGE SCALE GENOMIC DNA]</scope>
    <source>
        <strain evidence="2">3B</strain>
    </source>
</reference>
<proteinExistence type="predicted"/>
<evidence type="ECO:0008006" key="4">
    <source>
        <dbReference type="Google" id="ProtNLM"/>
    </source>
</evidence>
<protein>
    <recommendedName>
        <fullName evidence="4">Na+/H+ antiporter</fullName>
    </recommendedName>
</protein>
<accession>A0A5E6MFG7</accession>
<dbReference type="RefSeq" id="WP_142525846.1">
    <property type="nucleotide sequence ID" value="NZ_CABFUZ020000216.1"/>
</dbReference>
<feature type="transmembrane region" description="Helical" evidence="1">
    <location>
        <begin position="82"/>
        <end position="102"/>
    </location>
</feature>
<dbReference type="OrthoDB" id="248356at2"/>
<feature type="transmembrane region" description="Helical" evidence="1">
    <location>
        <begin position="366"/>
        <end position="386"/>
    </location>
</feature>